<evidence type="ECO:0000313" key="8">
    <source>
        <dbReference type="Proteomes" id="UP000799291"/>
    </source>
</evidence>
<protein>
    <recommendedName>
        <fullName evidence="6">STAS domain-containing protein</fullName>
    </recommendedName>
</protein>
<evidence type="ECO:0000256" key="1">
    <source>
        <dbReference type="ARBA" id="ARBA00004141"/>
    </source>
</evidence>
<dbReference type="NCBIfam" id="TIGR00815">
    <property type="entry name" value="sulP"/>
    <property type="match status" value="1"/>
</dbReference>
<dbReference type="GO" id="GO:0055085">
    <property type="term" value="P:transmembrane transport"/>
    <property type="evidence" value="ECO:0007669"/>
    <property type="project" value="InterPro"/>
</dbReference>
<dbReference type="Pfam" id="PF00916">
    <property type="entry name" value="Sulfate_transp"/>
    <property type="match status" value="1"/>
</dbReference>
<dbReference type="Gene3D" id="3.30.750.24">
    <property type="entry name" value="STAS domain"/>
    <property type="match status" value="1"/>
</dbReference>
<feature type="transmembrane region" description="Helical" evidence="5">
    <location>
        <begin position="439"/>
        <end position="466"/>
    </location>
</feature>
<feature type="transmembrane region" description="Helical" evidence="5">
    <location>
        <begin position="405"/>
        <end position="427"/>
    </location>
</feature>
<dbReference type="OrthoDB" id="288203at2759"/>
<dbReference type="InterPro" id="IPR001902">
    <property type="entry name" value="SLC26A/SulP_fam"/>
</dbReference>
<reference evidence="7" key="1">
    <citation type="journal article" date="2020" name="Stud. Mycol.">
        <title>101 Dothideomycetes genomes: a test case for predicting lifestyles and emergence of pathogens.</title>
        <authorList>
            <person name="Haridas S."/>
            <person name="Albert R."/>
            <person name="Binder M."/>
            <person name="Bloem J."/>
            <person name="Labutti K."/>
            <person name="Salamov A."/>
            <person name="Andreopoulos B."/>
            <person name="Baker S."/>
            <person name="Barry K."/>
            <person name="Bills G."/>
            <person name="Bluhm B."/>
            <person name="Cannon C."/>
            <person name="Castanera R."/>
            <person name="Culley D."/>
            <person name="Daum C."/>
            <person name="Ezra D."/>
            <person name="Gonzalez J."/>
            <person name="Henrissat B."/>
            <person name="Kuo A."/>
            <person name="Liang C."/>
            <person name="Lipzen A."/>
            <person name="Lutzoni F."/>
            <person name="Magnuson J."/>
            <person name="Mondo S."/>
            <person name="Nolan M."/>
            <person name="Ohm R."/>
            <person name="Pangilinan J."/>
            <person name="Park H.-J."/>
            <person name="Ramirez L."/>
            <person name="Alfaro M."/>
            <person name="Sun H."/>
            <person name="Tritt A."/>
            <person name="Yoshinaga Y."/>
            <person name="Zwiers L.-H."/>
            <person name="Turgeon B."/>
            <person name="Goodwin S."/>
            <person name="Spatafora J."/>
            <person name="Crous P."/>
            <person name="Grigoriev I."/>
        </authorList>
    </citation>
    <scope>NUCLEOTIDE SEQUENCE</scope>
    <source>
        <strain evidence="7">CBS 122367</strain>
    </source>
</reference>
<feature type="transmembrane region" description="Helical" evidence="5">
    <location>
        <begin position="378"/>
        <end position="398"/>
    </location>
</feature>
<evidence type="ECO:0000256" key="4">
    <source>
        <dbReference type="ARBA" id="ARBA00023136"/>
    </source>
</evidence>
<dbReference type="InterPro" id="IPR011547">
    <property type="entry name" value="SLC26A/SulP_dom"/>
</dbReference>
<proteinExistence type="predicted"/>
<dbReference type="Proteomes" id="UP000799291">
    <property type="component" value="Unassembled WGS sequence"/>
</dbReference>
<evidence type="ECO:0000256" key="3">
    <source>
        <dbReference type="ARBA" id="ARBA00022989"/>
    </source>
</evidence>
<dbReference type="Pfam" id="PF01740">
    <property type="entry name" value="STAS"/>
    <property type="match status" value="1"/>
</dbReference>
<dbReference type="EMBL" id="MU005588">
    <property type="protein sequence ID" value="KAF2682297.1"/>
    <property type="molecule type" value="Genomic_DNA"/>
</dbReference>
<feature type="transmembrane region" description="Helical" evidence="5">
    <location>
        <begin position="244"/>
        <end position="267"/>
    </location>
</feature>
<keyword evidence="2 5" id="KW-0812">Transmembrane</keyword>
<evidence type="ECO:0000313" key="7">
    <source>
        <dbReference type="EMBL" id="KAF2682297.1"/>
    </source>
</evidence>
<feature type="domain" description="STAS" evidence="6">
    <location>
        <begin position="501"/>
        <end position="656"/>
    </location>
</feature>
<dbReference type="SUPFAM" id="SSF52091">
    <property type="entry name" value="SpoIIaa-like"/>
    <property type="match status" value="1"/>
</dbReference>
<evidence type="ECO:0000256" key="2">
    <source>
        <dbReference type="ARBA" id="ARBA00022692"/>
    </source>
</evidence>
<keyword evidence="4 5" id="KW-0472">Membrane</keyword>
<feature type="transmembrane region" description="Helical" evidence="5">
    <location>
        <begin position="339"/>
        <end position="358"/>
    </location>
</feature>
<sequence length="676" mass="73585">MDFLRKRGKAVAEDHTLQRVRRDGARAARALPRATGTYLIEKVPIVHWLPKYNPRWLLNDMLAGVTVGVLLIPQALAYAKLATIPPEYGLMSSWLPNFLYFIMGTSKDMSSGPTSLMGLLTAEIIREVGTEGDFQPQVVAAAVAMSVGIYCLIVGLFKFGFLLEFVSIPVLHGFISAAGIVIMLGQIPSLFGIKVGTGTAKIIHDIFAQIPDFKPATVGIGLGGIVLLVALEKIGAKWGSKNKVIWIIGLARSAIVLVLFTGISYGVNKNIDLENDDPVWELSKVKSDGIASPRMPPTSLIAEVFPRAIAPFLAATIEHLAIAKAFARRNNYVIDPAQELVYLGTSNFFNSFFSAMPIGGAMSRTSVNSATGVKSPFYGLVAGGFVILSIFALSPALFWIPKATLAAIIVIAVWSILSPPSTFVHYWKTSFVDFTASMLAFWVTLFVNTETGIGCAVGFQLVYHILHTAFARIRRVTNIDSSTRYLPFVANLTSIPLDTQIFKPHQALLFFNAFSIKAQAMDIVQTYNSGTTVSLEEQRKNRNWSTAGARRAKALRRRAGITEEPYRIAVVVLDLSMVSTIDDTGLVALKDLKVDLEKYGGEGTELRLAGLTEAVRQRFTRSGWEIYDADQVGDVVRRSSKGCAVYASVGEAVADMFRKGGEEGVQDVLVVGDEKA</sequence>
<name>A0A6G1IVL4_9PLEO</name>
<feature type="transmembrane region" description="Helical" evidence="5">
    <location>
        <begin position="213"/>
        <end position="232"/>
    </location>
</feature>
<accession>A0A6G1IVL4</accession>
<evidence type="ECO:0000256" key="5">
    <source>
        <dbReference type="SAM" id="Phobius"/>
    </source>
</evidence>
<dbReference type="GO" id="GO:0016020">
    <property type="term" value="C:membrane"/>
    <property type="evidence" value="ECO:0007669"/>
    <property type="project" value="UniProtKB-SubCell"/>
</dbReference>
<dbReference type="InterPro" id="IPR036513">
    <property type="entry name" value="STAS_dom_sf"/>
</dbReference>
<feature type="transmembrane region" description="Helical" evidence="5">
    <location>
        <begin position="61"/>
        <end position="81"/>
    </location>
</feature>
<evidence type="ECO:0000259" key="6">
    <source>
        <dbReference type="PROSITE" id="PS50801"/>
    </source>
</evidence>
<gene>
    <name evidence="7" type="ORF">K458DRAFT_308091</name>
</gene>
<comment type="subcellular location">
    <subcellularLocation>
        <location evidence="1">Membrane</location>
        <topology evidence="1">Multi-pass membrane protein</topology>
    </subcellularLocation>
</comment>
<dbReference type="CDD" id="cd07042">
    <property type="entry name" value="STAS_SulP_like_sulfate_transporter"/>
    <property type="match status" value="1"/>
</dbReference>
<feature type="transmembrane region" description="Helical" evidence="5">
    <location>
        <begin position="304"/>
        <end position="327"/>
    </location>
</feature>
<keyword evidence="8" id="KW-1185">Reference proteome</keyword>
<feature type="transmembrane region" description="Helical" evidence="5">
    <location>
        <begin position="170"/>
        <end position="193"/>
    </location>
</feature>
<dbReference type="InterPro" id="IPR002645">
    <property type="entry name" value="STAS_dom"/>
</dbReference>
<dbReference type="PANTHER" id="PTHR11814">
    <property type="entry name" value="SULFATE TRANSPORTER"/>
    <property type="match status" value="1"/>
</dbReference>
<keyword evidence="3 5" id="KW-1133">Transmembrane helix</keyword>
<dbReference type="PROSITE" id="PS50801">
    <property type="entry name" value="STAS"/>
    <property type="match status" value="1"/>
</dbReference>
<organism evidence="7 8">
    <name type="scientific">Lentithecium fluviatile CBS 122367</name>
    <dbReference type="NCBI Taxonomy" id="1168545"/>
    <lineage>
        <taxon>Eukaryota</taxon>
        <taxon>Fungi</taxon>
        <taxon>Dikarya</taxon>
        <taxon>Ascomycota</taxon>
        <taxon>Pezizomycotina</taxon>
        <taxon>Dothideomycetes</taxon>
        <taxon>Pleosporomycetidae</taxon>
        <taxon>Pleosporales</taxon>
        <taxon>Massarineae</taxon>
        <taxon>Lentitheciaceae</taxon>
        <taxon>Lentithecium</taxon>
    </lineage>
</organism>
<feature type="transmembrane region" description="Helical" evidence="5">
    <location>
        <begin position="138"/>
        <end position="163"/>
    </location>
</feature>
<dbReference type="AlphaFoldDB" id="A0A6G1IVL4"/>